<dbReference type="RefSeq" id="WP_189905641.1">
    <property type="nucleotide sequence ID" value="NZ_BNBC01000037.1"/>
</dbReference>
<dbReference type="EMBL" id="BNBC01000037">
    <property type="protein sequence ID" value="GHE98252.1"/>
    <property type="molecule type" value="Genomic_DNA"/>
</dbReference>
<sequence length="174" mass="18186">MKINERISQMLKIIKTSKARYLSAAAGAAVVLAGTAALAPSASADVPAAKHGVQTIELVGKQTSAGEVDLGEPGVSVGDQRVVHEDLYRDGKKVGDHSTVCTFTRVSPAALQCLGTFALPEGQFAAQSLLHLPAPASVDVGITGGTGDYRTARGFIRTVPAGETERHFTVYLQR</sequence>
<dbReference type="Gene3D" id="2.40.480.10">
    <property type="entry name" value="Allene oxide cyclase-like"/>
    <property type="match status" value="1"/>
</dbReference>
<dbReference type="Proteomes" id="UP000641386">
    <property type="component" value="Unassembled WGS sequence"/>
</dbReference>
<proteinExistence type="predicted"/>
<evidence type="ECO:0000313" key="4">
    <source>
        <dbReference type="Proteomes" id="UP000641386"/>
    </source>
</evidence>
<evidence type="ECO:0000259" key="2">
    <source>
        <dbReference type="Pfam" id="PF18678"/>
    </source>
</evidence>
<feature type="chain" id="PRO_5037564461" description="Allene oxide cyclase barrel-like domain-containing protein" evidence="1">
    <location>
        <begin position="45"/>
        <end position="174"/>
    </location>
</feature>
<name>A0A919AC15_9ACTN</name>
<dbReference type="InterPro" id="IPR044859">
    <property type="entry name" value="Allene_oxi_cyc_Dirigent"/>
</dbReference>
<dbReference type="InterPro" id="IPR041013">
    <property type="entry name" value="AOC-like"/>
</dbReference>
<evidence type="ECO:0000256" key="1">
    <source>
        <dbReference type="SAM" id="SignalP"/>
    </source>
</evidence>
<accession>A0A919AC15</accession>
<dbReference type="Pfam" id="PF18678">
    <property type="entry name" value="AOC_like"/>
    <property type="match status" value="1"/>
</dbReference>
<keyword evidence="1" id="KW-0732">Signal</keyword>
<gene>
    <name evidence="3" type="ORF">GCM10014715_63020</name>
</gene>
<protein>
    <recommendedName>
        <fullName evidence="2">Allene oxide cyclase barrel-like domain-containing protein</fullName>
    </recommendedName>
</protein>
<reference evidence="3" key="1">
    <citation type="journal article" date="2014" name="Int. J. Syst. Evol. Microbiol.">
        <title>Complete genome sequence of Corynebacterium casei LMG S-19264T (=DSM 44701T), isolated from a smear-ripened cheese.</title>
        <authorList>
            <consortium name="US DOE Joint Genome Institute (JGI-PGF)"/>
            <person name="Walter F."/>
            <person name="Albersmeier A."/>
            <person name="Kalinowski J."/>
            <person name="Ruckert C."/>
        </authorList>
    </citation>
    <scope>NUCLEOTIDE SEQUENCE</scope>
    <source>
        <strain evidence="3">JCM 3302</strain>
    </source>
</reference>
<organism evidence="3 4">
    <name type="scientific">Streptomyces spiralis</name>
    <dbReference type="NCBI Taxonomy" id="66376"/>
    <lineage>
        <taxon>Bacteria</taxon>
        <taxon>Bacillati</taxon>
        <taxon>Actinomycetota</taxon>
        <taxon>Actinomycetes</taxon>
        <taxon>Kitasatosporales</taxon>
        <taxon>Streptomycetaceae</taxon>
        <taxon>Streptomyces</taxon>
    </lineage>
</organism>
<keyword evidence="4" id="KW-1185">Reference proteome</keyword>
<feature type="signal peptide" evidence="1">
    <location>
        <begin position="1"/>
        <end position="44"/>
    </location>
</feature>
<dbReference type="GO" id="GO:0016853">
    <property type="term" value="F:isomerase activity"/>
    <property type="evidence" value="ECO:0007669"/>
    <property type="project" value="InterPro"/>
</dbReference>
<comment type="caution">
    <text evidence="3">The sequence shown here is derived from an EMBL/GenBank/DDBJ whole genome shotgun (WGS) entry which is preliminary data.</text>
</comment>
<dbReference type="GO" id="GO:0017000">
    <property type="term" value="P:antibiotic biosynthetic process"/>
    <property type="evidence" value="ECO:0007669"/>
    <property type="project" value="InterPro"/>
</dbReference>
<reference evidence="3" key="2">
    <citation type="submission" date="2020-09" db="EMBL/GenBank/DDBJ databases">
        <authorList>
            <person name="Sun Q."/>
            <person name="Ohkuma M."/>
        </authorList>
    </citation>
    <scope>NUCLEOTIDE SEQUENCE</scope>
    <source>
        <strain evidence="3">JCM 3302</strain>
    </source>
</reference>
<evidence type="ECO:0000313" key="3">
    <source>
        <dbReference type="EMBL" id="GHE98252.1"/>
    </source>
</evidence>
<dbReference type="AlphaFoldDB" id="A0A919AC15"/>
<feature type="domain" description="Allene oxide cyclase barrel-like" evidence="2">
    <location>
        <begin position="67"/>
        <end position="165"/>
    </location>
</feature>